<name>A0A4Y2WPW3_ARAVE</name>
<dbReference type="EMBL" id="BGPR01062592">
    <property type="protein sequence ID" value="GBO37997.1"/>
    <property type="molecule type" value="Genomic_DNA"/>
</dbReference>
<keyword evidence="2" id="KW-1185">Reference proteome</keyword>
<reference evidence="1 2" key="1">
    <citation type="journal article" date="2019" name="Sci. Rep.">
        <title>Orb-weaving spider Araneus ventricosus genome elucidates the spidroin gene catalogue.</title>
        <authorList>
            <person name="Kono N."/>
            <person name="Nakamura H."/>
            <person name="Ohtoshi R."/>
            <person name="Moran D.A.P."/>
            <person name="Shinohara A."/>
            <person name="Yoshida Y."/>
            <person name="Fujiwara M."/>
            <person name="Mori M."/>
            <person name="Tomita M."/>
            <person name="Arakawa K."/>
        </authorList>
    </citation>
    <scope>NUCLEOTIDE SEQUENCE [LARGE SCALE GENOMIC DNA]</scope>
</reference>
<proteinExistence type="predicted"/>
<sequence>MEPSGPKAETLPLGHSGQFSLIRKKRPLVSFAHEKQTQVKEAGFEISELLIPLQLIRRLPAEYDHLVQILYRLQNEKFTHLEAEKQALVSETLFCGINQLELSAYRRTWSSS</sequence>
<evidence type="ECO:0000313" key="1">
    <source>
        <dbReference type="EMBL" id="GBO37997.1"/>
    </source>
</evidence>
<organism evidence="1 2">
    <name type="scientific">Araneus ventricosus</name>
    <name type="common">Orbweaver spider</name>
    <name type="synonym">Epeira ventricosa</name>
    <dbReference type="NCBI Taxonomy" id="182803"/>
    <lineage>
        <taxon>Eukaryota</taxon>
        <taxon>Metazoa</taxon>
        <taxon>Ecdysozoa</taxon>
        <taxon>Arthropoda</taxon>
        <taxon>Chelicerata</taxon>
        <taxon>Arachnida</taxon>
        <taxon>Araneae</taxon>
        <taxon>Araneomorphae</taxon>
        <taxon>Entelegynae</taxon>
        <taxon>Araneoidea</taxon>
        <taxon>Araneidae</taxon>
        <taxon>Araneus</taxon>
    </lineage>
</organism>
<dbReference type="AlphaFoldDB" id="A0A4Y2WPW3"/>
<protein>
    <submittedName>
        <fullName evidence="1">Uncharacterized protein</fullName>
    </submittedName>
</protein>
<comment type="caution">
    <text evidence="1">The sequence shown here is derived from an EMBL/GenBank/DDBJ whole genome shotgun (WGS) entry which is preliminary data.</text>
</comment>
<dbReference type="Proteomes" id="UP000499080">
    <property type="component" value="Unassembled WGS sequence"/>
</dbReference>
<accession>A0A4Y2WPW3</accession>
<evidence type="ECO:0000313" key="2">
    <source>
        <dbReference type="Proteomes" id="UP000499080"/>
    </source>
</evidence>
<gene>
    <name evidence="1" type="ORF">AVEN_75209_1</name>
</gene>